<dbReference type="PROSITE" id="PS51257">
    <property type="entry name" value="PROKAR_LIPOPROTEIN"/>
    <property type="match status" value="1"/>
</dbReference>
<dbReference type="AlphaFoldDB" id="A0AAP4B9P3"/>
<comment type="caution">
    <text evidence="3">The sequence shown here is derived from an EMBL/GenBank/DDBJ whole genome shotgun (WGS) entry which is preliminary data.</text>
</comment>
<name>A0AAP4B9P3_9FIRM</name>
<keyword evidence="4" id="KW-1185">Reference proteome</keyword>
<dbReference type="RefSeq" id="WP_283230323.1">
    <property type="nucleotide sequence ID" value="NZ_JASGBQ010000005.1"/>
</dbReference>
<dbReference type="Gene3D" id="3.30.110.70">
    <property type="entry name" value="Hypothetical protein apc22750. Chain B"/>
    <property type="match status" value="1"/>
</dbReference>
<dbReference type="InterPro" id="IPR002765">
    <property type="entry name" value="UPF0145_YbjQ-like"/>
</dbReference>
<dbReference type="EMBL" id="JASGBQ010000005">
    <property type="protein sequence ID" value="MDI9241817.1"/>
    <property type="molecule type" value="Genomic_DNA"/>
</dbReference>
<evidence type="ECO:0000313" key="3">
    <source>
        <dbReference type="EMBL" id="MDI9241817.1"/>
    </source>
</evidence>
<reference evidence="3 4" key="1">
    <citation type="submission" date="2023-05" db="EMBL/GenBank/DDBJ databases">
        <title>[ruminococcus] sp. nov., isolated from a pig farm feces dump.</title>
        <authorList>
            <person name="Chang Y.-H."/>
        </authorList>
    </citation>
    <scope>NUCLEOTIDE SEQUENCE [LARGE SCALE GENOMIC DNA]</scope>
    <source>
        <strain evidence="3 4">YH-rum2234</strain>
    </source>
</reference>
<evidence type="ECO:0000256" key="1">
    <source>
        <dbReference type="ARBA" id="ARBA00010751"/>
    </source>
</evidence>
<accession>A0AAP4B9P3</accession>
<gene>
    <name evidence="3" type="ORF">QJ036_04890</name>
</gene>
<dbReference type="HAMAP" id="MF_00338">
    <property type="entry name" value="UPF0145"/>
    <property type="match status" value="1"/>
</dbReference>
<evidence type="ECO:0000256" key="2">
    <source>
        <dbReference type="HAMAP-Rule" id="MF_00338"/>
    </source>
</evidence>
<organism evidence="3 4">
    <name type="scientific">Fusibacillus kribbianus</name>
    <dbReference type="NCBI Taxonomy" id="3044208"/>
    <lineage>
        <taxon>Bacteria</taxon>
        <taxon>Bacillati</taxon>
        <taxon>Bacillota</taxon>
        <taxon>Clostridia</taxon>
        <taxon>Lachnospirales</taxon>
        <taxon>Lachnospiraceae</taxon>
        <taxon>Fusibacillus</taxon>
    </lineage>
</organism>
<dbReference type="Pfam" id="PF01906">
    <property type="entry name" value="YbjQ_1"/>
    <property type="match status" value="1"/>
</dbReference>
<dbReference type="SUPFAM" id="SSF117782">
    <property type="entry name" value="YbjQ-like"/>
    <property type="match status" value="1"/>
</dbReference>
<dbReference type="InterPro" id="IPR035439">
    <property type="entry name" value="UPF0145_dom_sf"/>
</dbReference>
<evidence type="ECO:0000313" key="4">
    <source>
        <dbReference type="Proteomes" id="UP001300383"/>
    </source>
</evidence>
<sequence>MEKEEQGMIVVNTEQIPGQNYQVISLVTGCCIMCKNLGKDIGAGFRNLVGGEMQAYTEMMEEAKERAIHKMIGQAQSMGADAIVNVRFSSTTIVSGGAEILAAGTAVRFVG</sequence>
<dbReference type="Proteomes" id="UP001300383">
    <property type="component" value="Unassembled WGS sequence"/>
</dbReference>
<comment type="similarity">
    <text evidence="1 2">Belongs to the UPF0145 family.</text>
</comment>
<protein>
    <recommendedName>
        <fullName evidence="2">UPF0145 protein QJ036_04890</fullName>
    </recommendedName>
</protein>
<dbReference type="PANTHER" id="PTHR34068">
    <property type="entry name" value="UPF0145 PROTEIN YBJQ"/>
    <property type="match status" value="1"/>
</dbReference>
<dbReference type="PANTHER" id="PTHR34068:SF2">
    <property type="entry name" value="UPF0145 PROTEIN SCO3412"/>
    <property type="match status" value="1"/>
</dbReference>
<proteinExistence type="inferred from homology"/>